<dbReference type="Proteomes" id="UP000517759">
    <property type="component" value="Unassembled WGS sequence"/>
</dbReference>
<proteinExistence type="predicted"/>
<dbReference type="RefSeq" id="WP_183512368.1">
    <property type="nucleotide sequence ID" value="NZ_BSPG01000030.1"/>
</dbReference>
<comment type="caution">
    <text evidence="2">The sequence shown here is derived from an EMBL/GenBank/DDBJ whole genome shotgun (WGS) entry which is preliminary data.</text>
</comment>
<dbReference type="EMBL" id="JACIDN010000011">
    <property type="protein sequence ID" value="MBB3905301.1"/>
    <property type="molecule type" value="Genomic_DNA"/>
</dbReference>
<accession>A0A7W6F9L8</accession>
<dbReference type="AlphaFoldDB" id="A0A7W6F9L8"/>
<sequence length="291" mass="32145">MSKTALTVAMSALPKAVRACVIAVAKNEPRATTARLALDKIEKSERPGFNLTDGAREVVRLAEEVRTARRMRDNAHRGIGRRSSRTSPLARDRAVLARHLAAGITERPLTRSAERLRAASIETLRTGASAGSDWSMTAGAPAYEVTVEEVRDHYRGAFKGYSGKRDCHVVALDPLWWVRIRSVGDGSGVVDGRVVLDARRVVNVPGAQAVHEVLLVRQGRGYTVIVEQAILATWAPDVVTRHRTVRSAIEARVPEAIMERDRKREQAAIRAEAERRRLEEIDEDVLADLEI</sequence>
<dbReference type="EMBL" id="BSPG01000030">
    <property type="protein sequence ID" value="GLS45925.1"/>
    <property type="molecule type" value="Genomic_DNA"/>
</dbReference>
<evidence type="ECO:0000313" key="1">
    <source>
        <dbReference type="EMBL" id="GLS45925.1"/>
    </source>
</evidence>
<keyword evidence="4" id="KW-1185">Reference proteome</keyword>
<gene>
    <name evidence="1" type="ORF">GCM10007884_39160</name>
    <name evidence="2" type="ORF">GGR33_004834</name>
</gene>
<reference evidence="4" key="2">
    <citation type="journal article" date="2019" name="Int. J. Syst. Evol. Microbiol.">
        <title>The Global Catalogue of Microorganisms (GCM) 10K type strain sequencing project: providing services to taxonomists for standard genome sequencing and annotation.</title>
        <authorList>
            <consortium name="The Broad Institute Genomics Platform"/>
            <consortium name="The Broad Institute Genome Sequencing Center for Infectious Disease"/>
            <person name="Wu L."/>
            <person name="Ma J."/>
        </authorList>
    </citation>
    <scope>NUCLEOTIDE SEQUENCE [LARGE SCALE GENOMIC DNA]</scope>
    <source>
        <strain evidence="4">NBRC 107710</strain>
    </source>
</reference>
<name>A0A7W6F9L8_9HYPH</name>
<organism evidence="2 3">
    <name type="scientific">Methylobacterium brachythecii</name>
    <dbReference type="NCBI Taxonomy" id="1176177"/>
    <lineage>
        <taxon>Bacteria</taxon>
        <taxon>Pseudomonadati</taxon>
        <taxon>Pseudomonadota</taxon>
        <taxon>Alphaproteobacteria</taxon>
        <taxon>Hyphomicrobiales</taxon>
        <taxon>Methylobacteriaceae</taxon>
        <taxon>Methylobacterium</taxon>
    </lineage>
</organism>
<reference evidence="1" key="4">
    <citation type="submission" date="2023-01" db="EMBL/GenBank/DDBJ databases">
        <title>Draft genome sequence of Methylobacterium brachythecii strain NBRC 107710.</title>
        <authorList>
            <person name="Sun Q."/>
            <person name="Mori K."/>
        </authorList>
    </citation>
    <scope>NUCLEOTIDE SEQUENCE</scope>
    <source>
        <strain evidence="1">NBRC 107710</strain>
    </source>
</reference>
<evidence type="ECO:0000313" key="3">
    <source>
        <dbReference type="Proteomes" id="UP000517759"/>
    </source>
</evidence>
<reference evidence="1" key="1">
    <citation type="journal article" date="2014" name="Int. J. Syst. Evol. Microbiol.">
        <title>Complete genome of a new Firmicutes species belonging to the dominant human colonic microbiota ('Ruminococcus bicirculans') reveals two chromosomes and a selective capacity to utilize plant glucans.</title>
        <authorList>
            <consortium name="NISC Comparative Sequencing Program"/>
            <person name="Wegmann U."/>
            <person name="Louis P."/>
            <person name="Goesmann A."/>
            <person name="Henrissat B."/>
            <person name="Duncan S.H."/>
            <person name="Flint H.J."/>
        </authorList>
    </citation>
    <scope>NUCLEOTIDE SEQUENCE</scope>
    <source>
        <strain evidence="1">NBRC 107710</strain>
    </source>
</reference>
<protein>
    <submittedName>
        <fullName evidence="2">Uncharacterized protein</fullName>
    </submittedName>
</protein>
<dbReference type="Proteomes" id="UP001156881">
    <property type="component" value="Unassembled WGS sequence"/>
</dbReference>
<evidence type="ECO:0000313" key="2">
    <source>
        <dbReference type="EMBL" id="MBB3905301.1"/>
    </source>
</evidence>
<evidence type="ECO:0000313" key="4">
    <source>
        <dbReference type="Proteomes" id="UP001156881"/>
    </source>
</evidence>
<reference evidence="2 3" key="3">
    <citation type="submission" date="2020-08" db="EMBL/GenBank/DDBJ databases">
        <title>Genomic Encyclopedia of Type Strains, Phase IV (KMG-IV): sequencing the most valuable type-strain genomes for metagenomic binning, comparative biology and taxonomic classification.</title>
        <authorList>
            <person name="Goeker M."/>
        </authorList>
    </citation>
    <scope>NUCLEOTIDE SEQUENCE [LARGE SCALE GENOMIC DNA]</scope>
    <source>
        <strain evidence="2 3">DSM 24105</strain>
    </source>
</reference>